<dbReference type="AlphaFoldDB" id="A0A7M7TBK5"/>
<organism evidence="14 15">
    <name type="scientific">Nasonia vitripennis</name>
    <name type="common">Parasitic wasp</name>
    <dbReference type="NCBI Taxonomy" id="7425"/>
    <lineage>
        <taxon>Eukaryota</taxon>
        <taxon>Metazoa</taxon>
        <taxon>Ecdysozoa</taxon>
        <taxon>Arthropoda</taxon>
        <taxon>Hexapoda</taxon>
        <taxon>Insecta</taxon>
        <taxon>Pterygota</taxon>
        <taxon>Neoptera</taxon>
        <taxon>Endopterygota</taxon>
        <taxon>Hymenoptera</taxon>
        <taxon>Apocrita</taxon>
        <taxon>Proctotrupomorpha</taxon>
        <taxon>Chalcidoidea</taxon>
        <taxon>Pteromalidae</taxon>
        <taxon>Pteromalinae</taxon>
        <taxon>Nasonia</taxon>
    </lineage>
</organism>
<keyword evidence="6 11" id="KW-1133">Transmembrane helix</keyword>
<dbReference type="FunFam" id="2.60.40.10:FF:000032">
    <property type="entry name" value="palladin isoform X1"/>
    <property type="match status" value="1"/>
</dbReference>
<dbReference type="GeneID" id="100123003"/>
<evidence type="ECO:0000256" key="10">
    <source>
        <dbReference type="ARBA" id="ARBA00023319"/>
    </source>
</evidence>
<dbReference type="Pfam" id="PF13927">
    <property type="entry name" value="Ig_3"/>
    <property type="match status" value="2"/>
</dbReference>
<dbReference type="InterPro" id="IPR013783">
    <property type="entry name" value="Ig-like_fold"/>
</dbReference>
<evidence type="ECO:0000313" key="15">
    <source>
        <dbReference type="Proteomes" id="UP000002358"/>
    </source>
</evidence>
<feature type="transmembrane region" description="Helical" evidence="11">
    <location>
        <begin position="784"/>
        <end position="811"/>
    </location>
</feature>
<evidence type="ECO:0000256" key="3">
    <source>
        <dbReference type="ARBA" id="ARBA00022729"/>
    </source>
</evidence>
<keyword evidence="9" id="KW-0325">Glycoprotein</keyword>
<keyword evidence="3" id="KW-0732">Signal</keyword>
<feature type="domain" description="Fibronectin type-III" evidence="13">
    <location>
        <begin position="561"/>
        <end position="660"/>
    </location>
</feature>
<dbReference type="PRINTS" id="PR01838">
    <property type="entry name" value="NCAMFAMILY"/>
</dbReference>
<evidence type="ECO:0000256" key="4">
    <source>
        <dbReference type="ARBA" id="ARBA00022737"/>
    </source>
</evidence>
<dbReference type="Proteomes" id="UP000002358">
    <property type="component" value="Chromosome 1"/>
</dbReference>
<evidence type="ECO:0000259" key="13">
    <source>
        <dbReference type="PROSITE" id="PS50853"/>
    </source>
</evidence>
<evidence type="ECO:0000256" key="8">
    <source>
        <dbReference type="ARBA" id="ARBA00023157"/>
    </source>
</evidence>
<dbReference type="Gene3D" id="2.60.40.10">
    <property type="entry name" value="Immunoglobulins"/>
    <property type="match status" value="6"/>
</dbReference>
<dbReference type="GO" id="GO:0098609">
    <property type="term" value="P:cell-cell adhesion"/>
    <property type="evidence" value="ECO:0007669"/>
    <property type="project" value="TreeGrafter"/>
</dbReference>
<dbReference type="PROSITE" id="PS50835">
    <property type="entry name" value="IG_LIKE"/>
    <property type="match status" value="5"/>
</dbReference>
<keyword evidence="15" id="KW-1185">Reference proteome</keyword>
<evidence type="ECO:0000256" key="9">
    <source>
        <dbReference type="ARBA" id="ARBA00023180"/>
    </source>
</evidence>
<dbReference type="OrthoDB" id="10056271at2759"/>
<reference evidence="14" key="1">
    <citation type="submission" date="2021-01" db="UniProtKB">
        <authorList>
            <consortium name="EnsemblMetazoa"/>
        </authorList>
    </citation>
    <scope>IDENTIFICATION</scope>
</reference>
<proteinExistence type="predicted"/>
<evidence type="ECO:0000256" key="1">
    <source>
        <dbReference type="ARBA" id="ARBA00004167"/>
    </source>
</evidence>
<sequence>MPVLMSDDIKQTRYNYANFIDDEFFLSVPGTYSTLITTPLISTTGVQGAQAEAQKMDQYMEILPSGEKQTKPVGSSILMTCKPRVADTKLITDIQWIDPQNRAIESLKLVVLPLDSNSPGYSKPPMYTELHPQDNSISLFFNSLQEDQAGQYICRGTYANTELLSKTVIIETIVAITWDDAPLNQFPILGEDFAIKCQVRARPSPKVDWLFNGEVIRTNDHYVIETHALRIKNVKESDDGIYTCRASVEQTGELQERAIRVEVHTRPSIVEAENSVYEVTEGESAQILCKGTGKPPPKFTWIKTLTKENLAVTDRFSVNEDTGLLTISNVKRDDSGEYQCTATNAAGMAIMNIQVNVIVKPKIMEFLNQTIAQGEKTVLSCKAFGKPPPTITFRKHTSEKPFIRGVQPEDDRIHLTNDFDDQQGETVGNLTIDHTLRSDDGLYECIANNKGGMAFKNGHLTVEFPPSFASMSNRTIYSWDNRPVNLTCIAESIPNATIHWTYYGNDKVENDQQITVYDNGPISSLYIKPLDRRYYTQYKCHAKNRLGEAIHVMELREAPKPADIPQVSMIDTTATTITFNIVPPVAPVDLPIRTISVQYKVQNQPWTMSKNRTWAVGSRAGYVIENLEPQTTYEFRFAASNEAGRGNWAQHKNFATTMRSVPGRVKFLPRPGPNDEYIKSPFHDRYNLKWTQAPDNGERIDYYEVKWCEVKKYSGDEWVEQGNCQQKTEIKQETWVTELYPDTYYKIGVKAHNFLGLGEAQNITIKTTRGNASNASVLQHHGSIISSAAIIGIVIAVLIVIMLITDAILCCTNKSGIIYYMCERSRRKPVDEEDAKLGSLYGWRFPLPYCDQKMANVAGVTAIQDSGSGKSTITLVKHTAIDEKEPLKEEKKITPIIDSGLHRESSVTFDGKRSISKTGFVGKDSAV</sequence>
<keyword evidence="10" id="KW-0393">Immunoglobulin domain</keyword>
<dbReference type="Pfam" id="PF00041">
    <property type="entry name" value="fn3"/>
    <property type="match status" value="2"/>
</dbReference>
<evidence type="ECO:0000313" key="14">
    <source>
        <dbReference type="EnsemblMetazoa" id="XP_031789594"/>
    </source>
</evidence>
<dbReference type="EnsemblMetazoa" id="XM_031933734">
    <property type="protein sequence ID" value="XP_031789594"/>
    <property type="gene ID" value="LOC100123003"/>
</dbReference>
<dbReference type="InterPro" id="IPR013098">
    <property type="entry name" value="Ig_I-set"/>
</dbReference>
<dbReference type="SMART" id="SM00409">
    <property type="entry name" value="IG"/>
    <property type="match status" value="5"/>
</dbReference>
<protein>
    <recommendedName>
        <fullName evidence="16">Fasciclin-2</fullName>
    </recommendedName>
</protein>
<dbReference type="PANTHER" id="PTHR44170">
    <property type="entry name" value="PROTEIN SIDEKICK"/>
    <property type="match status" value="1"/>
</dbReference>
<dbReference type="KEGG" id="nvi:100123003"/>
<dbReference type="CDD" id="cd00063">
    <property type="entry name" value="FN3"/>
    <property type="match status" value="2"/>
</dbReference>
<evidence type="ECO:0000259" key="12">
    <source>
        <dbReference type="PROSITE" id="PS50835"/>
    </source>
</evidence>
<keyword evidence="2 11" id="KW-0812">Transmembrane</keyword>
<feature type="domain" description="Ig-like" evidence="12">
    <location>
        <begin position="466"/>
        <end position="556"/>
    </location>
</feature>
<dbReference type="PROSITE" id="PS50853">
    <property type="entry name" value="FN3"/>
    <property type="match status" value="2"/>
</dbReference>
<feature type="domain" description="Fibronectin type-III" evidence="13">
    <location>
        <begin position="672"/>
        <end position="771"/>
    </location>
</feature>
<dbReference type="InterPro" id="IPR007110">
    <property type="entry name" value="Ig-like_dom"/>
</dbReference>
<dbReference type="SMART" id="SM00408">
    <property type="entry name" value="IGc2"/>
    <property type="match status" value="5"/>
</dbReference>
<feature type="domain" description="Ig-like" evidence="12">
    <location>
        <begin position="190"/>
        <end position="260"/>
    </location>
</feature>
<evidence type="ECO:0000256" key="6">
    <source>
        <dbReference type="ARBA" id="ARBA00022989"/>
    </source>
</evidence>
<dbReference type="SUPFAM" id="SSF49265">
    <property type="entry name" value="Fibronectin type III"/>
    <property type="match status" value="1"/>
</dbReference>
<dbReference type="InterPro" id="IPR009138">
    <property type="entry name" value="Neural_cell_adh"/>
</dbReference>
<dbReference type="Pfam" id="PF07679">
    <property type="entry name" value="I-set"/>
    <property type="match status" value="2"/>
</dbReference>
<keyword evidence="5" id="KW-0130">Cell adhesion</keyword>
<dbReference type="InterPro" id="IPR003598">
    <property type="entry name" value="Ig_sub2"/>
</dbReference>
<evidence type="ECO:0000256" key="11">
    <source>
        <dbReference type="SAM" id="Phobius"/>
    </source>
</evidence>
<evidence type="ECO:0000256" key="2">
    <source>
        <dbReference type="ARBA" id="ARBA00022692"/>
    </source>
</evidence>
<dbReference type="SUPFAM" id="SSF48726">
    <property type="entry name" value="Immunoglobulin"/>
    <property type="match status" value="5"/>
</dbReference>
<dbReference type="InterPro" id="IPR036116">
    <property type="entry name" value="FN3_sf"/>
</dbReference>
<dbReference type="GO" id="GO:0005886">
    <property type="term" value="C:plasma membrane"/>
    <property type="evidence" value="ECO:0007669"/>
    <property type="project" value="UniProtKB-ARBA"/>
</dbReference>
<dbReference type="PANTHER" id="PTHR44170:SF6">
    <property type="entry name" value="CONTACTIN"/>
    <property type="match status" value="1"/>
</dbReference>
<dbReference type="FunCoup" id="A0A7M7TBK5">
    <property type="interactions" value="322"/>
</dbReference>
<keyword evidence="8" id="KW-1015">Disulfide bond</keyword>
<dbReference type="CTD" id="31364"/>
<evidence type="ECO:0008006" key="16">
    <source>
        <dbReference type="Google" id="ProtNLM"/>
    </source>
</evidence>
<evidence type="ECO:0000256" key="7">
    <source>
        <dbReference type="ARBA" id="ARBA00023136"/>
    </source>
</evidence>
<evidence type="ECO:0000256" key="5">
    <source>
        <dbReference type="ARBA" id="ARBA00022889"/>
    </source>
</evidence>
<comment type="subcellular location">
    <subcellularLocation>
        <location evidence="1">Membrane</location>
        <topology evidence="1">Single-pass membrane protein</topology>
    </subcellularLocation>
</comment>
<dbReference type="FunFam" id="2.60.40.10:FF:000017">
    <property type="entry name" value="Down syndrome cell adhesion molecule b"/>
    <property type="match status" value="1"/>
</dbReference>
<feature type="domain" description="Ig-like" evidence="12">
    <location>
        <begin position="267"/>
        <end position="356"/>
    </location>
</feature>
<dbReference type="InterPro" id="IPR036179">
    <property type="entry name" value="Ig-like_dom_sf"/>
</dbReference>
<dbReference type="RefSeq" id="XP_031789594.1">
    <property type="nucleotide sequence ID" value="XM_031933734.1"/>
</dbReference>
<dbReference type="InterPro" id="IPR003961">
    <property type="entry name" value="FN3_dom"/>
</dbReference>
<dbReference type="GO" id="GO:0048812">
    <property type="term" value="P:neuron projection morphogenesis"/>
    <property type="evidence" value="ECO:0007669"/>
    <property type="project" value="UniProtKB-ARBA"/>
</dbReference>
<accession>A0A7M7TBK5</accession>
<feature type="domain" description="Ig-like" evidence="12">
    <location>
        <begin position="361"/>
        <end position="461"/>
    </location>
</feature>
<dbReference type="InParanoid" id="A0A7M7TBK5"/>
<feature type="domain" description="Ig-like" evidence="12">
    <location>
        <begin position="39"/>
        <end position="165"/>
    </location>
</feature>
<dbReference type="InterPro" id="IPR003599">
    <property type="entry name" value="Ig_sub"/>
</dbReference>
<dbReference type="CDD" id="cd00096">
    <property type="entry name" value="Ig"/>
    <property type="match status" value="1"/>
</dbReference>
<keyword evidence="7 11" id="KW-0472">Membrane</keyword>
<keyword evidence="4" id="KW-0677">Repeat</keyword>
<name>A0A7M7TBK5_NASVI</name>
<dbReference type="SMART" id="SM00060">
    <property type="entry name" value="FN3"/>
    <property type="match status" value="2"/>
</dbReference>